<name>A0A811RGZ1_9POAL</name>
<evidence type="ECO:0000313" key="2">
    <source>
        <dbReference type="EMBL" id="CAD6269610.1"/>
    </source>
</evidence>
<feature type="signal peptide" evidence="1">
    <location>
        <begin position="1"/>
        <end position="23"/>
    </location>
</feature>
<comment type="caution">
    <text evidence="2">The sequence shown here is derived from an EMBL/GenBank/DDBJ whole genome shotgun (WGS) entry which is preliminary data.</text>
</comment>
<keyword evidence="3" id="KW-1185">Reference proteome</keyword>
<accession>A0A811RGZ1</accession>
<proteinExistence type="predicted"/>
<evidence type="ECO:0008006" key="4">
    <source>
        <dbReference type="Google" id="ProtNLM"/>
    </source>
</evidence>
<dbReference type="EMBL" id="CAJGYO010000015">
    <property type="protein sequence ID" value="CAD6269610.1"/>
    <property type="molecule type" value="Genomic_DNA"/>
</dbReference>
<evidence type="ECO:0000313" key="3">
    <source>
        <dbReference type="Proteomes" id="UP000604825"/>
    </source>
</evidence>
<organism evidence="2 3">
    <name type="scientific">Miscanthus lutarioriparius</name>
    <dbReference type="NCBI Taxonomy" id="422564"/>
    <lineage>
        <taxon>Eukaryota</taxon>
        <taxon>Viridiplantae</taxon>
        <taxon>Streptophyta</taxon>
        <taxon>Embryophyta</taxon>
        <taxon>Tracheophyta</taxon>
        <taxon>Spermatophyta</taxon>
        <taxon>Magnoliopsida</taxon>
        <taxon>Liliopsida</taxon>
        <taxon>Poales</taxon>
        <taxon>Poaceae</taxon>
        <taxon>PACMAD clade</taxon>
        <taxon>Panicoideae</taxon>
        <taxon>Andropogonodae</taxon>
        <taxon>Andropogoneae</taxon>
        <taxon>Saccharinae</taxon>
        <taxon>Miscanthus</taxon>
    </lineage>
</organism>
<feature type="chain" id="PRO_5032544884" description="Secreted protein" evidence="1">
    <location>
        <begin position="24"/>
        <end position="110"/>
    </location>
</feature>
<keyword evidence="1" id="KW-0732">Signal</keyword>
<reference evidence="2" key="1">
    <citation type="submission" date="2020-10" db="EMBL/GenBank/DDBJ databases">
        <authorList>
            <person name="Han B."/>
            <person name="Lu T."/>
            <person name="Zhao Q."/>
            <person name="Huang X."/>
            <person name="Zhao Y."/>
        </authorList>
    </citation>
    <scope>NUCLEOTIDE SEQUENCE</scope>
</reference>
<evidence type="ECO:0000256" key="1">
    <source>
        <dbReference type="SAM" id="SignalP"/>
    </source>
</evidence>
<gene>
    <name evidence="2" type="ORF">NCGR_LOCUS52913</name>
</gene>
<dbReference type="Proteomes" id="UP000604825">
    <property type="component" value="Unassembled WGS sequence"/>
</dbReference>
<dbReference type="AlphaFoldDB" id="A0A811RGZ1"/>
<sequence length="110" mass="11953">MALPQSQLAGVVAVVVVVVMVVPEDELVVVIVVVPEDELVVVLVRLAQDELVIVRVAAEVESCAWPRPSPWSWPKSWWLDPSASSASCPCPRTSSWLAISAYHHAKKQSA</sequence>
<protein>
    <recommendedName>
        <fullName evidence="4">Secreted protein</fullName>
    </recommendedName>
</protein>